<feature type="transmembrane region" description="Helical" evidence="6">
    <location>
        <begin position="62"/>
        <end position="82"/>
    </location>
</feature>
<protein>
    <submittedName>
        <fullName evidence="8">Arabinose efflux permease family protein</fullName>
    </submittedName>
</protein>
<feature type="transmembrane region" description="Helical" evidence="6">
    <location>
        <begin position="115"/>
        <end position="136"/>
    </location>
</feature>
<feature type="transmembrane region" description="Helical" evidence="6">
    <location>
        <begin position="264"/>
        <end position="281"/>
    </location>
</feature>
<dbReference type="InterPro" id="IPR036259">
    <property type="entry name" value="MFS_trans_sf"/>
</dbReference>
<dbReference type="Gene3D" id="1.20.1250.20">
    <property type="entry name" value="MFS general substrate transporter like domains"/>
    <property type="match status" value="1"/>
</dbReference>
<dbReference type="GO" id="GO:0022857">
    <property type="term" value="F:transmembrane transporter activity"/>
    <property type="evidence" value="ECO:0007669"/>
    <property type="project" value="InterPro"/>
</dbReference>
<dbReference type="SUPFAM" id="SSF103473">
    <property type="entry name" value="MFS general substrate transporter"/>
    <property type="match status" value="1"/>
</dbReference>
<dbReference type="Proteomes" id="UP000010798">
    <property type="component" value="Chromosome"/>
</dbReference>
<dbReference type="RefSeq" id="WP_015249031.1">
    <property type="nucleotide sequence ID" value="NC_019892.1"/>
</dbReference>
<feature type="transmembrane region" description="Helical" evidence="6">
    <location>
        <begin position="148"/>
        <end position="168"/>
    </location>
</feature>
<dbReference type="InterPro" id="IPR050189">
    <property type="entry name" value="MFS_Efflux_Transporters"/>
</dbReference>
<feature type="domain" description="Major facilitator superfamily (MFS) profile" evidence="7">
    <location>
        <begin position="24"/>
        <end position="409"/>
    </location>
</feature>
<dbReference type="OrthoDB" id="212436at2"/>
<keyword evidence="5 6" id="KW-0472">Membrane</keyword>
<evidence type="ECO:0000256" key="5">
    <source>
        <dbReference type="ARBA" id="ARBA00023136"/>
    </source>
</evidence>
<dbReference type="InterPro" id="IPR020846">
    <property type="entry name" value="MFS_dom"/>
</dbReference>
<dbReference type="AlphaFoldDB" id="L0DM96"/>
<dbReference type="PANTHER" id="PTHR43124:SF3">
    <property type="entry name" value="CHLORAMPHENICOL EFFLUX PUMP RV0191"/>
    <property type="match status" value="1"/>
</dbReference>
<dbReference type="CDD" id="cd17324">
    <property type="entry name" value="MFS_NepI_like"/>
    <property type="match status" value="1"/>
</dbReference>
<evidence type="ECO:0000256" key="4">
    <source>
        <dbReference type="ARBA" id="ARBA00022989"/>
    </source>
</evidence>
<feature type="transmembrane region" description="Helical" evidence="6">
    <location>
        <begin position="389"/>
        <end position="408"/>
    </location>
</feature>
<feature type="transmembrane region" description="Helical" evidence="6">
    <location>
        <begin position="89"/>
        <end position="109"/>
    </location>
</feature>
<evidence type="ECO:0000256" key="3">
    <source>
        <dbReference type="ARBA" id="ARBA00022692"/>
    </source>
</evidence>
<dbReference type="InterPro" id="IPR011701">
    <property type="entry name" value="MFS"/>
</dbReference>
<dbReference type="HOGENOM" id="CLU_001265_61_5_0"/>
<accession>L0DM96</accession>
<proteinExistence type="predicted"/>
<keyword evidence="9" id="KW-1185">Reference proteome</keyword>
<sequence>MTEFVNESLDTPEKGIEIRRQRIILLILAVVQFTNIVDFMIVMPLGPQLMRTLKIGPTQFGLIVSSYTLSAGIAGLLAATLIDRFDRKLSFLTLYLGFLVGTLFCGLAEGYPILLAARVVTGAFGGILGGLAMAIIGDVFPEHQRGAATGALMSAFALASVAGVPFGLSLGTAYGWHVPFLLLAGVGSVVLLIAVKAMPSLREHLDPEKGAGHPLKEMVATLTHPNHLRAFALIVTLMLGSFAVIPYISPYLVANVGVAEKQLPWVYVIGGGLTLIAAPLVGKLADRYGKLRVYRCAAPIAGLLMLAVTCLPQVSFPLAITVVSLLMVGNASRMIAAMAMVMTSVEPRRRGSFMTANSSIQHLSTGLGAYIGGRIILRTSDGSFQRFPWVGAVAATATILSLVLAGRLRTHGDSLTTSPALSLGAAAEALGDSSEPLAATDLA</sequence>
<dbReference type="eggNOG" id="COG2814">
    <property type="taxonomic scope" value="Bacteria"/>
</dbReference>
<evidence type="ECO:0000313" key="8">
    <source>
        <dbReference type="EMBL" id="AGA29935.1"/>
    </source>
</evidence>
<organism evidence="8 9">
    <name type="scientific">Singulisphaera acidiphila (strain ATCC BAA-1392 / DSM 18658 / VKM B-2454 / MOB10)</name>
    <dbReference type="NCBI Taxonomy" id="886293"/>
    <lineage>
        <taxon>Bacteria</taxon>
        <taxon>Pseudomonadati</taxon>
        <taxon>Planctomycetota</taxon>
        <taxon>Planctomycetia</taxon>
        <taxon>Isosphaerales</taxon>
        <taxon>Isosphaeraceae</taxon>
        <taxon>Singulisphaera</taxon>
    </lineage>
</organism>
<feature type="transmembrane region" description="Helical" evidence="6">
    <location>
        <begin position="293"/>
        <end position="314"/>
    </location>
</feature>
<dbReference type="STRING" id="886293.Sinac_5808"/>
<feature type="transmembrane region" description="Helical" evidence="6">
    <location>
        <begin position="230"/>
        <end position="252"/>
    </location>
</feature>
<evidence type="ECO:0000259" key="7">
    <source>
        <dbReference type="PROSITE" id="PS50850"/>
    </source>
</evidence>
<evidence type="ECO:0000256" key="6">
    <source>
        <dbReference type="SAM" id="Phobius"/>
    </source>
</evidence>
<evidence type="ECO:0000256" key="1">
    <source>
        <dbReference type="ARBA" id="ARBA00004651"/>
    </source>
</evidence>
<feature type="transmembrane region" description="Helical" evidence="6">
    <location>
        <begin position="23"/>
        <end position="42"/>
    </location>
</feature>
<name>L0DM96_SINAD</name>
<evidence type="ECO:0000256" key="2">
    <source>
        <dbReference type="ARBA" id="ARBA00022475"/>
    </source>
</evidence>
<gene>
    <name evidence="8" type="ordered locus">Sinac_5808</name>
</gene>
<dbReference type="EMBL" id="CP003364">
    <property type="protein sequence ID" value="AGA29935.1"/>
    <property type="molecule type" value="Genomic_DNA"/>
</dbReference>
<comment type="subcellular location">
    <subcellularLocation>
        <location evidence="1">Cell membrane</location>
        <topology evidence="1">Multi-pass membrane protein</topology>
    </subcellularLocation>
</comment>
<keyword evidence="3 6" id="KW-0812">Transmembrane</keyword>
<dbReference type="KEGG" id="saci:Sinac_5808"/>
<evidence type="ECO:0000313" key="9">
    <source>
        <dbReference type="Proteomes" id="UP000010798"/>
    </source>
</evidence>
<keyword evidence="2" id="KW-1003">Cell membrane</keyword>
<reference evidence="8 9" key="1">
    <citation type="submission" date="2012-02" db="EMBL/GenBank/DDBJ databases">
        <title>Complete sequence of chromosome of Singulisphaera acidiphila DSM 18658.</title>
        <authorList>
            <consortium name="US DOE Joint Genome Institute (JGI-PGF)"/>
            <person name="Lucas S."/>
            <person name="Copeland A."/>
            <person name="Lapidus A."/>
            <person name="Glavina del Rio T."/>
            <person name="Dalin E."/>
            <person name="Tice H."/>
            <person name="Bruce D."/>
            <person name="Goodwin L."/>
            <person name="Pitluck S."/>
            <person name="Peters L."/>
            <person name="Ovchinnikova G."/>
            <person name="Chertkov O."/>
            <person name="Kyrpides N."/>
            <person name="Mavromatis K."/>
            <person name="Ivanova N."/>
            <person name="Brettin T."/>
            <person name="Detter J.C."/>
            <person name="Han C."/>
            <person name="Larimer F."/>
            <person name="Land M."/>
            <person name="Hauser L."/>
            <person name="Markowitz V."/>
            <person name="Cheng J.-F."/>
            <person name="Hugenholtz P."/>
            <person name="Woyke T."/>
            <person name="Wu D."/>
            <person name="Tindall B."/>
            <person name="Pomrenke H."/>
            <person name="Brambilla E."/>
            <person name="Klenk H.-P."/>
            <person name="Eisen J.A."/>
        </authorList>
    </citation>
    <scope>NUCLEOTIDE SEQUENCE [LARGE SCALE GENOMIC DNA]</scope>
    <source>
        <strain evidence="9">ATCC BAA-1392 / DSM 18658 / VKM B-2454 / MOB10</strain>
    </source>
</reference>
<dbReference type="Pfam" id="PF07690">
    <property type="entry name" value="MFS_1"/>
    <property type="match status" value="1"/>
</dbReference>
<dbReference type="PANTHER" id="PTHR43124">
    <property type="entry name" value="PURINE EFFLUX PUMP PBUE"/>
    <property type="match status" value="1"/>
</dbReference>
<keyword evidence="4 6" id="KW-1133">Transmembrane helix</keyword>
<dbReference type="GO" id="GO:0005886">
    <property type="term" value="C:plasma membrane"/>
    <property type="evidence" value="ECO:0007669"/>
    <property type="project" value="UniProtKB-SubCell"/>
</dbReference>
<feature type="transmembrane region" description="Helical" evidence="6">
    <location>
        <begin position="174"/>
        <end position="195"/>
    </location>
</feature>
<dbReference type="PROSITE" id="PS50850">
    <property type="entry name" value="MFS"/>
    <property type="match status" value="1"/>
</dbReference>